<dbReference type="InterPro" id="IPR011009">
    <property type="entry name" value="Kinase-like_dom_sf"/>
</dbReference>
<feature type="domain" description="Protein kinase" evidence="19">
    <location>
        <begin position="123"/>
        <end position="374"/>
    </location>
</feature>
<dbReference type="FunFam" id="3.30.200.20:FF:000092">
    <property type="entry name" value="Serine/threonine-protein kinase 24"/>
    <property type="match status" value="1"/>
</dbReference>
<dbReference type="EC" id="2.7.11.1" evidence="4"/>
<keyword evidence="12 16" id="KW-0067">ATP-binding</keyword>
<evidence type="ECO:0000313" key="20">
    <source>
        <dbReference type="Proteomes" id="UP000887569"/>
    </source>
</evidence>
<comment type="catalytic activity">
    <reaction evidence="15">
        <text>L-seryl-[protein] + ATP = O-phospho-L-seryl-[protein] + ADP + H(+)</text>
        <dbReference type="Rhea" id="RHEA:17989"/>
        <dbReference type="Rhea" id="RHEA-COMP:9863"/>
        <dbReference type="Rhea" id="RHEA-COMP:11604"/>
        <dbReference type="ChEBI" id="CHEBI:15378"/>
        <dbReference type="ChEBI" id="CHEBI:29999"/>
        <dbReference type="ChEBI" id="CHEBI:30616"/>
        <dbReference type="ChEBI" id="CHEBI:83421"/>
        <dbReference type="ChEBI" id="CHEBI:456216"/>
        <dbReference type="EC" id="2.7.11.1"/>
    </reaction>
</comment>
<dbReference type="WBParaSite" id="PgR068_g034_t04">
    <property type="protein sequence ID" value="PgR068_g034_t04"/>
    <property type="gene ID" value="PgR068_g034"/>
</dbReference>
<evidence type="ECO:0000256" key="3">
    <source>
        <dbReference type="ARBA" id="ARBA00008874"/>
    </source>
</evidence>
<evidence type="ECO:0000256" key="16">
    <source>
        <dbReference type="PROSITE-ProRule" id="PRU10141"/>
    </source>
</evidence>
<keyword evidence="13" id="KW-0460">Magnesium</keyword>
<dbReference type="Pfam" id="PF00069">
    <property type="entry name" value="Pkinase"/>
    <property type="match status" value="1"/>
</dbReference>
<dbReference type="Proteomes" id="UP000887569">
    <property type="component" value="Unplaced"/>
</dbReference>
<dbReference type="GO" id="GO:0046872">
    <property type="term" value="F:metal ion binding"/>
    <property type="evidence" value="ECO:0007669"/>
    <property type="project" value="UniProtKB-KW"/>
</dbReference>
<feature type="compositionally biased region" description="Polar residues" evidence="18">
    <location>
        <begin position="575"/>
        <end position="604"/>
    </location>
</feature>
<dbReference type="InterPro" id="IPR050629">
    <property type="entry name" value="STE20/SPS1-PAK"/>
</dbReference>
<protein>
    <recommendedName>
        <fullName evidence="4">non-specific serine/threonine protein kinase</fullName>
        <ecNumber evidence="4">2.7.11.1</ecNumber>
    </recommendedName>
</protein>
<dbReference type="InterPro" id="IPR046409">
    <property type="entry name" value="PDC10_dimerisation_sf"/>
</dbReference>
<evidence type="ECO:0000256" key="5">
    <source>
        <dbReference type="ARBA" id="ARBA00022490"/>
    </source>
</evidence>
<keyword evidence="5" id="KW-0963">Cytoplasm</keyword>
<evidence type="ECO:0000256" key="13">
    <source>
        <dbReference type="ARBA" id="ARBA00022842"/>
    </source>
</evidence>
<feature type="coiled-coil region" evidence="17">
    <location>
        <begin position="149"/>
        <end position="176"/>
    </location>
</feature>
<comment type="similarity">
    <text evidence="3">Belongs to the protein kinase superfamily. STE Ser/Thr protein kinase family. STE20 subfamily.</text>
</comment>
<evidence type="ECO:0000256" key="14">
    <source>
        <dbReference type="ARBA" id="ARBA00047899"/>
    </source>
</evidence>
<evidence type="ECO:0000256" key="12">
    <source>
        <dbReference type="ARBA" id="ARBA00022840"/>
    </source>
</evidence>
<evidence type="ECO:0000256" key="4">
    <source>
        <dbReference type="ARBA" id="ARBA00012513"/>
    </source>
</evidence>
<keyword evidence="6" id="KW-0723">Serine/threonine-protein kinase</keyword>
<feature type="region of interest" description="Disordered" evidence="18">
    <location>
        <begin position="1"/>
        <end position="40"/>
    </location>
</feature>
<dbReference type="PROSITE" id="PS50011">
    <property type="entry name" value="PROTEIN_KINASE_DOM"/>
    <property type="match status" value="1"/>
</dbReference>
<keyword evidence="7" id="KW-0597">Phosphoprotein</keyword>
<evidence type="ECO:0000256" key="11">
    <source>
        <dbReference type="ARBA" id="ARBA00022777"/>
    </source>
</evidence>
<dbReference type="PANTHER" id="PTHR48012">
    <property type="entry name" value="STERILE20-LIKE KINASE, ISOFORM B-RELATED"/>
    <property type="match status" value="1"/>
</dbReference>
<evidence type="ECO:0000256" key="10">
    <source>
        <dbReference type="ARBA" id="ARBA00022741"/>
    </source>
</evidence>
<feature type="region of interest" description="Disordered" evidence="18">
    <location>
        <begin position="572"/>
        <end position="625"/>
    </location>
</feature>
<comment type="cofactor">
    <cofactor evidence="1">
        <name>Mg(2+)</name>
        <dbReference type="ChEBI" id="CHEBI:18420"/>
    </cofactor>
</comment>
<keyword evidence="10 16" id="KW-0547">Nucleotide-binding</keyword>
<evidence type="ECO:0000256" key="7">
    <source>
        <dbReference type="ARBA" id="ARBA00022553"/>
    </source>
</evidence>
<dbReference type="InterPro" id="IPR017441">
    <property type="entry name" value="Protein_kinase_ATP_BS"/>
</dbReference>
<organism evidence="20 21">
    <name type="scientific">Parascaris univalens</name>
    <name type="common">Nematode worm</name>
    <dbReference type="NCBI Taxonomy" id="6257"/>
    <lineage>
        <taxon>Eukaryota</taxon>
        <taxon>Metazoa</taxon>
        <taxon>Ecdysozoa</taxon>
        <taxon>Nematoda</taxon>
        <taxon>Chromadorea</taxon>
        <taxon>Rhabditida</taxon>
        <taxon>Spirurina</taxon>
        <taxon>Ascaridomorpha</taxon>
        <taxon>Ascaridoidea</taxon>
        <taxon>Ascarididae</taxon>
        <taxon>Parascaris</taxon>
    </lineage>
</organism>
<feature type="compositionally biased region" description="Low complexity" evidence="18">
    <location>
        <begin position="605"/>
        <end position="621"/>
    </location>
</feature>
<feature type="compositionally biased region" description="Polar residues" evidence="18">
    <location>
        <begin position="96"/>
        <end position="106"/>
    </location>
</feature>
<evidence type="ECO:0000259" key="19">
    <source>
        <dbReference type="PROSITE" id="PS50011"/>
    </source>
</evidence>
<dbReference type="Gene3D" id="1.10.510.10">
    <property type="entry name" value="Transferase(Phosphotransferase) domain 1"/>
    <property type="match status" value="1"/>
</dbReference>
<evidence type="ECO:0000256" key="2">
    <source>
        <dbReference type="ARBA" id="ARBA00004496"/>
    </source>
</evidence>
<keyword evidence="20" id="KW-1185">Reference proteome</keyword>
<keyword evidence="17" id="KW-0175">Coiled coil</keyword>
<feature type="binding site" evidence="16">
    <location>
        <position position="152"/>
    </location>
    <ligand>
        <name>ATP</name>
        <dbReference type="ChEBI" id="CHEBI:30616"/>
    </ligand>
</feature>
<feature type="compositionally biased region" description="Basic and acidic residues" evidence="18">
    <location>
        <begin position="78"/>
        <end position="89"/>
    </location>
</feature>
<accession>A0A915BXK1</accession>
<dbReference type="AlphaFoldDB" id="A0A915BXK1"/>
<evidence type="ECO:0000256" key="18">
    <source>
        <dbReference type="SAM" id="MobiDB-lite"/>
    </source>
</evidence>
<evidence type="ECO:0000313" key="21">
    <source>
        <dbReference type="WBParaSite" id="PgR068_g034_t04"/>
    </source>
</evidence>
<evidence type="ECO:0000256" key="8">
    <source>
        <dbReference type="ARBA" id="ARBA00022679"/>
    </source>
</evidence>
<dbReference type="Gene3D" id="1.10.12.70">
    <property type="match status" value="1"/>
</dbReference>
<evidence type="ECO:0000256" key="6">
    <source>
        <dbReference type="ARBA" id="ARBA00022527"/>
    </source>
</evidence>
<dbReference type="InterPro" id="IPR000719">
    <property type="entry name" value="Prot_kinase_dom"/>
</dbReference>
<dbReference type="FunFam" id="1.10.510.10:FF:000411">
    <property type="entry name" value="Probable Ste20-like kinase Don3"/>
    <property type="match status" value="1"/>
</dbReference>
<dbReference type="PANTHER" id="PTHR48012:SF10">
    <property type="entry name" value="FI20177P1"/>
    <property type="match status" value="1"/>
</dbReference>
<dbReference type="SMART" id="SM00220">
    <property type="entry name" value="S_TKc"/>
    <property type="match status" value="1"/>
</dbReference>
<keyword evidence="9" id="KW-0479">Metal-binding</keyword>
<dbReference type="SUPFAM" id="SSF56112">
    <property type="entry name" value="Protein kinase-like (PK-like)"/>
    <property type="match status" value="1"/>
</dbReference>
<dbReference type="GO" id="GO:0005737">
    <property type="term" value="C:cytoplasm"/>
    <property type="evidence" value="ECO:0007669"/>
    <property type="project" value="UniProtKB-SubCell"/>
</dbReference>
<evidence type="ECO:0000256" key="17">
    <source>
        <dbReference type="SAM" id="Coils"/>
    </source>
</evidence>
<dbReference type="PROSITE" id="PS00107">
    <property type="entry name" value="PROTEIN_KINASE_ATP"/>
    <property type="match status" value="1"/>
</dbReference>
<keyword evidence="8" id="KW-0808">Transferase</keyword>
<proteinExistence type="inferred from homology"/>
<comment type="catalytic activity">
    <reaction evidence="14">
        <text>L-threonyl-[protein] + ATP = O-phospho-L-threonyl-[protein] + ADP + H(+)</text>
        <dbReference type="Rhea" id="RHEA:46608"/>
        <dbReference type="Rhea" id="RHEA-COMP:11060"/>
        <dbReference type="Rhea" id="RHEA-COMP:11605"/>
        <dbReference type="ChEBI" id="CHEBI:15378"/>
        <dbReference type="ChEBI" id="CHEBI:30013"/>
        <dbReference type="ChEBI" id="CHEBI:30616"/>
        <dbReference type="ChEBI" id="CHEBI:61977"/>
        <dbReference type="ChEBI" id="CHEBI:456216"/>
        <dbReference type="EC" id="2.7.11.1"/>
    </reaction>
</comment>
<sequence length="702" mass="76933">MEQPPTPQPDYSFGQAAGERLQRKTADAETGEDDDAEKLLPDVGKHRNFISQPIFQPSFFAAGIKSIYDEQMADASIKNDESDSPKVDETSEMEATKQSPSDSEMTANEPFEFGQKLDPEQLYTRQERIGRGAFGEVYKGLDNRTGQIVAIKIIDLEQAEDEIEDIQQEIMVLSQCDSPYVTKYYGSYLKGSKLWVIMEYLGGGSALDLTKSGKLEEAHIAVIIREILKGLEYLHSERKIHRDIKAANVLLSEHGDVKVADFGVAGQLTETVKKRITFVGTPFWMAPEVIKQASYDFKADIWSLGITAIELANGEPPHSDLHPMRVLFLIPKNPPPQLTGSQWSRTFKDFIELCLNKDPENRPSAKELLKHAFVRRAKKNSILIELIERSAEYKARLGPSSDSDQDDDLDSNNGTNDWEFSTVRAPQKASVSDQEADNQDTVRVRPSVGVRAPVSAQNSRRRDSGASGREASPDGTIVSRSNDPRIAQIAYELRQSSLRSSNASYKSSGTHYSNATVGNSSSQNDTLSSQAISNATTIAVASPTNSPTSSLHRRQISVNAVASMAPLAQARHSHVSVNGSAPYGTSNGRSSASAVHSSENHYQPSSYASSSSSVSDSQQDAYEPRRKGALEYTLLPALDKLARTRHSGADLDAVALALKHAERNCPGVCDQLLVELLTTIAFPQATESELQAAVERLTTRPT</sequence>
<feature type="region of interest" description="Disordered" evidence="18">
    <location>
        <begin position="395"/>
        <end position="483"/>
    </location>
</feature>
<dbReference type="CDD" id="cd06609">
    <property type="entry name" value="STKc_MST3_like"/>
    <property type="match status" value="1"/>
</dbReference>
<reference evidence="21" key="1">
    <citation type="submission" date="2022-11" db="UniProtKB">
        <authorList>
            <consortium name="WormBaseParasite"/>
        </authorList>
    </citation>
    <scope>IDENTIFICATION</scope>
</reference>
<dbReference type="GO" id="GO:0004674">
    <property type="term" value="F:protein serine/threonine kinase activity"/>
    <property type="evidence" value="ECO:0007669"/>
    <property type="project" value="UniProtKB-KW"/>
</dbReference>
<dbReference type="GO" id="GO:0005524">
    <property type="term" value="F:ATP binding"/>
    <property type="evidence" value="ECO:0007669"/>
    <property type="project" value="UniProtKB-UniRule"/>
</dbReference>
<comment type="subcellular location">
    <subcellularLocation>
        <location evidence="2">Cytoplasm</location>
    </subcellularLocation>
</comment>
<dbReference type="Gene3D" id="3.30.200.20">
    <property type="entry name" value="Phosphorylase Kinase, domain 1"/>
    <property type="match status" value="1"/>
</dbReference>
<evidence type="ECO:0000256" key="15">
    <source>
        <dbReference type="ARBA" id="ARBA00048679"/>
    </source>
</evidence>
<feature type="region of interest" description="Disordered" evidence="18">
    <location>
        <begin position="497"/>
        <end position="527"/>
    </location>
</feature>
<evidence type="ECO:0000256" key="1">
    <source>
        <dbReference type="ARBA" id="ARBA00001946"/>
    </source>
</evidence>
<evidence type="ECO:0000256" key="9">
    <source>
        <dbReference type="ARBA" id="ARBA00022723"/>
    </source>
</evidence>
<name>A0A915BXK1_PARUN</name>
<feature type="region of interest" description="Disordered" evidence="18">
    <location>
        <begin position="78"/>
        <end position="107"/>
    </location>
</feature>
<keyword evidence="11" id="KW-0418">Kinase</keyword>